<reference evidence="2" key="1">
    <citation type="submission" date="2021-01" db="EMBL/GenBank/DDBJ databases">
        <title>Modified the classification status of verrucomicrobia.</title>
        <authorList>
            <person name="Feng X."/>
        </authorList>
    </citation>
    <scope>NUCLEOTIDE SEQUENCE</scope>
    <source>
        <strain evidence="2">JCM 18052</strain>
    </source>
</reference>
<keyword evidence="1" id="KW-0472">Membrane</keyword>
<dbReference type="EMBL" id="JAENIK010000005">
    <property type="protein sequence ID" value="MBK1815174.1"/>
    <property type="molecule type" value="Genomic_DNA"/>
</dbReference>
<protein>
    <submittedName>
        <fullName evidence="2">Uncharacterized protein</fullName>
    </submittedName>
</protein>
<dbReference type="Proteomes" id="UP000600139">
    <property type="component" value="Unassembled WGS sequence"/>
</dbReference>
<gene>
    <name evidence="2" type="ORF">JIN84_06095</name>
</gene>
<sequence>MSAVDRFIRAMSKWALRAGQYLLVGILLVSMGGHLALLQTIAWGNMLVEFSNTSSLTEAVGKTFDGEHPCELCKVVKKSKTEEERKPLLKSEMKLEVALPVPVRVPQPRYDELEFIVTEYAGTFGAVYHAVPMQPPRAA</sequence>
<evidence type="ECO:0000313" key="3">
    <source>
        <dbReference type="Proteomes" id="UP000600139"/>
    </source>
</evidence>
<organism evidence="2 3">
    <name type="scientific">Luteolibacter yonseiensis</name>
    <dbReference type="NCBI Taxonomy" id="1144680"/>
    <lineage>
        <taxon>Bacteria</taxon>
        <taxon>Pseudomonadati</taxon>
        <taxon>Verrucomicrobiota</taxon>
        <taxon>Verrucomicrobiia</taxon>
        <taxon>Verrucomicrobiales</taxon>
        <taxon>Verrucomicrobiaceae</taxon>
        <taxon>Luteolibacter</taxon>
    </lineage>
</organism>
<keyword evidence="1" id="KW-0812">Transmembrane</keyword>
<dbReference type="AlphaFoldDB" id="A0A934R1P3"/>
<keyword evidence="3" id="KW-1185">Reference proteome</keyword>
<name>A0A934R1P3_9BACT</name>
<accession>A0A934R1P3</accession>
<comment type="caution">
    <text evidence="2">The sequence shown here is derived from an EMBL/GenBank/DDBJ whole genome shotgun (WGS) entry which is preliminary data.</text>
</comment>
<dbReference type="RefSeq" id="WP_200350144.1">
    <property type="nucleotide sequence ID" value="NZ_BAABHZ010000005.1"/>
</dbReference>
<proteinExistence type="predicted"/>
<evidence type="ECO:0000256" key="1">
    <source>
        <dbReference type="SAM" id="Phobius"/>
    </source>
</evidence>
<feature type="transmembrane region" description="Helical" evidence="1">
    <location>
        <begin position="21"/>
        <end position="44"/>
    </location>
</feature>
<evidence type="ECO:0000313" key="2">
    <source>
        <dbReference type="EMBL" id="MBK1815174.1"/>
    </source>
</evidence>
<keyword evidence="1" id="KW-1133">Transmembrane helix</keyword>